<comment type="subcellular location">
    <subcellularLocation>
        <location evidence="1">Endoplasmic reticulum membrane</location>
        <topology evidence="1">Single-pass type II membrane protein</topology>
    </subcellularLocation>
</comment>
<evidence type="ECO:0000313" key="14">
    <source>
        <dbReference type="Proteomes" id="UP001143981"/>
    </source>
</evidence>
<dbReference type="GO" id="GO:0004573">
    <property type="term" value="F:Glc3Man9GlcNAc2 oligosaccharide glucosidase activity"/>
    <property type="evidence" value="ECO:0007669"/>
    <property type="project" value="UniProtKB-EC"/>
</dbReference>
<evidence type="ECO:0000256" key="3">
    <source>
        <dbReference type="ARBA" id="ARBA00022692"/>
    </source>
</evidence>
<keyword evidence="6" id="KW-0735">Signal-anchor</keyword>
<evidence type="ECO:0000256" key="9">
    <source>
        <dbReference type="ARBA" id="ARBA00023180"/>
    </source>
</evidence>
<evidence type="ECO:0000256" key="5">
    <source>
        <dbReference type="ARBA" id="ARBA00022824"/>
    </source>
</evidence>
<evidence type="ECO:0000256" key="1">
    <source>
        <dbReference type="ARBA" id="ARBA00004648"/>
    </source>
</evidence>
<dbReference type="GO" id="GO:0005789">
    <property type="term" value="C:endoplasmic reticulum membrane"/>
    <property type="evidence" value="ECO:0007669"/>
    <property type="project" value="UniProtKB-SubCell"/>
</dbReference>
<keyword evidence="7" id="KW-1133">Transmembrane helix</keyword>
<evidence type="ECO:0000256" key="6">
    <source>
        <dbReference type="ARBA" id="ARBA00022968"/>
    </source>
</evidence>
<keyword evidence="9" id="KW-0325">Glycoprotein</keyword>
<evidence type="ECO:0000256" key="7">
    <source>
        <dbReference type="ARBA" id="ARBA00022989"/>
    </source>
</evidence>
<dbReference type="InterPro" id="IPR008928">
    <property type="entry name" value="6-hairpin_glycosidase_sf"/>
</dbReference>
<name>A0A9W7Y3L8_9FUNG</name>
<dbReference type="PANTHER" id="PTHR10412">
    <property type="entry name" value="MANNOSYL-OLIGOSACCHARIDE GLUCOSIDASE"/>
    <property type="match status" value="1"/>
</dbReference>
<dbReference type="GO" id="GO:0006487">
    <property type="term" value="P:protein N-linked glycosylation"/>
    <property type="evidence" value="ECO:0007669"/>
    <property type="project" value="TreeGrafter"/>
</dbReference>
<dbReference type="InterPro" id="IPR012341">
    <property type="entry name" value="6hp_glycosidase-like_sf"/>
</dbReference>
<evidence type="ECO:0000256" key="4">
    <source>
        <dbReference type="ARBA" id="ARBA00022801"/>
    </source>
</evidence>
<dbReference type="Proteomes" id="UP001143981">
    <property type="component" value="Unassembled WGS sequence"/>
</dbReference>
<accession>A0A9W7Y3L8</accession>
<protein>
    <recommendedName>
        <fullName evidence="11">mannosyl-oligosaccharide glucosidase</fullName>
        <ecNumber evidence="11">3.2.1.106</ecNumber>
    </recommendedName>
</protein>
<keyword evidence="10 13" id="KW-0326">Glycosidase</keyword>
<keyword evidence="4 13" id="KW-0378">Hydrolase</keyword>
<dbReference type="SUPFAM" id="SSF48208">
    <property type="entry name" value="Six-hairpin glycosidases"/>
    <property type="match status" value="1"/>
</dbReference>
<comment type="caution">
    <text evidence="13">The sequence shown here is derived from an EMBL/GenBank/DDBJ whole genome shotgun (WGS) entry which is preliminary data.</text>
</comment>
<evidence type="ECO:0000313" key="13">
    <source>
        <dbReference type="EMBL" id="KAJ1722865.1"/>
    </source>
</evidence>
<keyword evidence="8" id="KW-0472">Membrane</keyword>
<evidence type="ECO:0000259" key="12">
    <source>
        <dbReference type="Pfam" id="PF03200"/>
    </source>
</evidence>
<keyword evidence="5" id="KW-0256">Endoplasmic reticulum</keyword>
<dbReference type="PANTHER" id="PTHR10412:SF11">
    <property type="entry name" value="MANNOSYL-OLIGOSACCHARIDE GLUCOSIDASE"/>
    <property type="match status" value="1"/>
</dbReference>
<feature type="domain" description="Glycosyl hydrolase family 63 C-terminal" evidence="12">
    <location>
        <begin position="41"/>
        <end position="316"/>
    </location>
</feature>
<dbReference type="InterPro" id="IPR031335">
    <property type="entry name" value="Glyco_hydro_63_C"/>
</dbReference>
<reference evidence="13" key="1">
    <citation type="submission" date="2022-07" db="EMBL/GenBank/DDBJ databases">
        <title>Phylogenomic reconstructions and comparative analyses of Kickxellomycotina fungi.</title>
        <authorList>
            <person name="Reynolds N.K."/>
            <person name="Stajich J.E."/>
            <person name="Barry K."/>
            <person name="Grigoriev I.V."/>
            <person name="Crous P."/>
            <person name="Smith M.E."/>
        </authorList>
    </citation>
    <scope>NUCLEOTIDE SEQUENCE</scope>
    <source>
        <strain evidence="13">BCRC 34381</strain>
    </source>
</reference>
<sequence>LTGLPDQLAQVYGAQDPQRASTERTLTPERIDELRQFSSRLLDYFIRTQAGARGRGYRWRGRTEGHTLTSGLDDYPRARPPSAGELHVDLFAWVTYMLVVDTELSAHASDDAHAANQTLVRERQLEEHLQLLDQLHWNAEQNMYCDVTTRVRDDYDELEDDERDAEETVFVCHRGYVSLLPMALGLVPPDSDKLGHILDMIEDPDELWTAYGLRSLSKRDPYYGKDENYWRGPIWMNINYLVLASLHKNYMSAAGPFREQAHRLYRDLRTNLIANVLEQYQKTGFFWENYSPEDGHGQGTHPFTGWTALVVLIMAEQYQ</sequence>
<keyword evidence="14" id="KW-1185">Reference proteome</keyword>
<dbReference type="EC" id="3.2.1.106" evidence="11"/>
<feature type="non-terminal residue" evidence="13">
    <location>
        <position position="1"/>
    </location>
</feature>
<keyword evidence="3" id="KW-0812">Transmembrane</keyword>
<dbReference type="Gene3D" id="1.50.10.10">
    <property type="match status" value="1"/>
</dbReference>
<gene>
    <name evidence="13" type="primary">CWH41_2</name>
    <name evidence="13" type="ORF">LPJ61_005885</name>
</gene>
<dbReference type="EMBL" id="JANBOI010002301">
    <property type="protein sequence ID" value="KAJ1722865.1"/>
    <property type="molecule type" value="Genomic_DNA"/>
</dbReference>
<dbReference type="GO" id="GO:0009311">
    <property type="term" value="P:oligosaccharide metabolic process"/>
    <property type="evidence" value="ECO:0007669"/>
    <property type="project" value="InterPro"/>
</dbReference>
<comment type="similarity">
    <text evidence="2">Belongs to the glycosyl hydrolase 63 family.</text>
</comment>
<dbReference type="OrthoDB" id="410058at2759"/>
<evidence type="ECO:0000256" key="2">
    <source>
        <dbReference type="ARBA" id="ARBA00010833"/>
    </source>
</evidence>
<dbReference type="InterPro" id="IPR004888">
    <property type="entry name" value="Glycoside_hydrolase_63"/>
</dbReference>
<evidence type="ECO:0000256" key="11">
    <source>
        <dbReference type="ARBA" id="ARBA00038888"/>
    </source>
</evidence>
<evidence type="ECO:0000256" key="10">
    <source>
        <dbReference type="ARBA" id="ARBA00023295"/>
    </source>
</evidence>
<proteinExistence type="inferred from homology"/>
<evidence type="ECO:0000256" key="8">
    <source>
        <dbReference type="ARBA" id="ARBA00023136"/>
    </source>
</evidence>
<dbReference type="Pfam" id="PF03200">
    <property type="entry name" value="Glyco_hydro_63"/>
    <property type="match status" value="1"/>
</dbReference>
<organism evidence="13 14">
    <name type="scientific">Coemansia biformis</name>
    <dbReference type="NCBI Taxonomy" id="1286918"/>
    <lineage>
        <taxon>Eukaryota</taxon>
        <taxon>Fungi</taxon>
        <taxon>Fungi incertae sedis</taxon>
        <taxon>Zoopagomycota</taxon>
        <taxon>Kickxellomycotina</taxon>
        <taxon>Kickxellomycetes</taxon>
        <taxon>Kickxellales</taxon>
        <taxon>Kickxellaceae</taxon>
        <taxon>Coemansia</taxon>
    </lineage>
</organism>
<dbReference type="AlphaFoldDB" id="A0A9W7Y3L8"/>